<dbReference type="Gene3D" id="3.40.630.30">
    <property type="match status" value="1"/>
</dbReference>
<dbReference type="InterPro" id="IPR016181">
    <property type="entry name" value="Acyl_CoA_acyltransferase"/>
</dbReference>
<comment type="caution">
    <text evidence="2">The sequence shown here is derived from an EMBL/GenBank/DDBJ whole genome shotgun (WGS) entry which is preliminary data.</text>
</comment>
<dbReference type="Proteomes" id="UP000827284">
    <property type="component" value="Unassembled WGS sequence"/>
</dbReference>
<dbReference type="GO" id="GO:0016747">
    <property type="term" value="F:acyltransferase activity, transferring groups other than amino-acyl groups"/>
    <property type="evidence" value="ECO:0007669"/>
    <property type="project" value="InterPro"/>
</dbReference>
<dbReference type="PROSITE" id="PS51186">
    <property type="entry name" value="GNAT"/>
    <property type="match status" value="1"/>
</dbReference>
<reference evidence="2" key="2">
    <citation type="journal article" date="2022" name="Microbiol. Resour. Announc.">
        <title>Whole-Genome Sequence of Entomortierella parvispora E1425, a Mucoromycotan Fungus Associated with Burkholderiaceae-Related Endosymbiotic Bacteria.</title>
        <authorList>
            <person name="Herlambang A."/>
            <person name="Guo Y."/>
            <person name="Takashima Y."/>
            <person name="Narisawa K."/>
            <person name="Ohta H."/>
            <person name="Nishizawa T."/>
        </authorList>
    </citation>
    <scope>NUCLEOTIDE SEQUENCE</scope>
    <source>
        <strain evidence="2">E1425</strain>
    </source>
</reference>
<dbReference type="InterPro" id="IPR000182">
    <property type="entry name" value="GNAT_dom"/>
</dbReference>
<evidence type="ECO:0000259" key="1">
    <source>
        <dbReference type="PROSITE" id="PS51186"/>
    </source>
</evidence>
<dbReference type="PANTHER" id="PTHR43792">
    <property type="entry name" value="GNAT FAMILY, PUTATIVE (AFU_ORTHOLOGUE AFUA_3G00765)-RELATED-RELATED"/>
    <property type="match status" value="1"/>
</dbReference>
<evidence type="ECO:0000313" key="3">
    <source>
        <dbReference type="Proteomes" id="UP000827284"/>
    </source>
</evidence>
<dbReference type="AlphaFoldDB" id="A0A9P3LXK4"/>
<evidence type="ECO:0000313" key="2">
    <source>
        <dbReference type="EMBL" id="GJJ74441.1"/>
    </source>
</evidence>
<feature type="domain" description="N-acetyltransferase" evidence="1">
    <location>
        <begin position="38"/>
        <end position="199"/>
    </location>
</feature>
<dbReference type="OrthoDB" id="630895at2759"/>
<sequence>MEQLLAQRKSVHDMTAEEIEQLQALHDSFRPRWITPTVQVGPLMPSDRDDLLKYLNDPRIVNTLVGPPKPYLPEHADGWIRTRIERLSLKGSPLECAIRDMEKGGKLIGAVRVSDGPDDQLEGDDVGYWLAAEYHGQGLMAKALKLMLQDISIKEAGKRKFNAHAHIGNWASRRTLEKAGFVYLSEVHLHGLQIWRFRQYLTEEDLAVREVAVEAVPLPSLS</sequence>
<dbReference type="InterPro" id="IPR051531">
    <property type="entry name" value="N-acetyltransferase"/>
</dbReference>
<protein>
    <recommendedName>
        <fullName evidence="1">N-acetyltransferase domain-containing protein</fullName>
    </recommendedName>
</protein>
<dbReference type="SUPFAM" id="SSF55729">
    <property type="entry name" value="Acyl-CoA N-acyltransferases (Nat)"/>
    <property type="match status" value="1"/>
</dbReference>
<keyword evidence="3" id="KW-1185">Reference proteome</keyword>
<dbReference type="EMBL" id="BQFW01000009">
    <property type="protein sequence ID" value="GJJ74441.1"/>
    <property type="molecule type" value="Genomic_DNA"/>
</dbReference>
<organism evidence="2 3">
    <name type="scientific">Entomortierella parvispora</name>
    <dbReference type="NCBI Taxonomy" id="205924"/>
    <lineage>
        <taxon>Eukaryota</taxon>
        <taxon>Fungi</taxon>
        <taxon>Fungi incertae sedis</taxon>
        <taxon>Mucoromycota</taxon>
        <taxon>Mortierellomycotina</taxon>
        <taxon>Mortierellomycetes</taxon>
        <taxon>Mortierellales</taxon>
        <taxon>Mortierellaceae</taxon>
        <taxon>Entomortierella</taxon>
    </lineage>
</organism>
<dbReference type="Pfam" id="PF13302">
    <property type="entry name" value="Acetyltransf_3"/>
    <property type="match status" value="1"/>
</dbReference>
<accession>A0A9P3LXK4</accession>
<proteinExistence type="predicted"/>
<name>A0A9P3LXK4_9FUNG</name>
<gene>
    <name evidence="2" type="ORF">EMPS_06799</name>
</gene>
<reference evidence="2" key="1">
    <citation type="submission" date="2021-11" db="EMBL/GenBank/DDBJ databases">
        <authorList>
            <person name="Herlambang A."/>
            <person name="Guo Y."/>
            <person name="Takashima Y."/>
            <person name="Nishizawa T."/>
        </authorList>
    </citation>
    <scope>NUCLEOTIDE SEQUENCE</scope>
    <source>
        <strain evidence="2">E1425</strain>
    </source>
</reference>